<dbReference type="InterPro" id="IPR006276">
    <property type="entry name" value="Cobalamin-indep_Met_synthase"/>
</dbReference>
<evidence type="ECO:0000256" key="4">
    <source>
        <dbReference type="ARBA" id="ARBA00022603"/>
    </source>
</evidence>
<feature type="binding site" evidence="12">
    <location>
        <position position="654"/>
    </location>
    <ligand>
        <name>Zn(2+)</name>
        <dbReference type="ChEBI" id="CHEBI:29105"/>
        <label>1</label>
        <note>catalytic</note>
    </ligand>
</feature>
<comment type="cofactor">
    <cofactor evidence="12">
        <name>Zn(2+)</name>
        <dbReference type="ChEBI" id="CHEBI:29105"/>
    </cofactor>
    <text evidence="12">Binds 2 Zn(2+) ions per subunit.</text>
</comment>
<dbReference type="SUPFAM" id="SSF51726">
    <property type="entry name" value="UROD/MetE-like"/>
    <property type="match status" value="2"/>
</dbReference>
<evidence type="ECO:0000256" key="1">
    <source>
        <dbReference type="ARBA" id="ARBA00002777"/>
    </source>
</evidence>
<keyword evidence="9 10" id="KW-0486">Methionine biosynthesis</keyword>
<feature type="binding site" evidence="10">
    <location>
        <position position="678"/>
    </location>
    <ligand>
        <name>Zn(2+)</name>
        <dbReference type="ChEBI" id="CHEBI:29105"/>
        <note>catalytic</note>
    </ligand>
</feature>
<dbReference type="FunFam" id="3.20.20.210:FF:000003">
    <property type="entry name" value="5-methyltetrahydropteroyltriglutamate--homocysteine methyltransferase"/>
    <property type="match status" value="1"/>
</dbReference>
<organism evidence="16">
    <name type="scientific">Pedobacter sp. KACC 23697</name>
    <dbReference type="NCBI Taxonomy" id="3149230"/>
    <lineage>
        <taxon>Bacteria</taxon>
        <taxon>Pseudomonadati</taxon>
        <taxon>Bacteroidota</taxon>
        <taxon>Sphingobacteriia</taxon>
        <taxon>Sphingobacteriales</taxon>
        <taxon>Sphingobacteriaceae</taxon>
        <taxon>Pedobacter</taxon>
    </lineage>
</organism>
<evidence type="ECO:0000256" key="7">
    <source>
        <dbReference type="ARBA" id="ARBA00022723"/>
    </source>
</evidence>
<dbReference type="EC" id="2.1.1.14" evidence="10"/>
<dbReference type="PANTHER" id="PTHR30519">
    <property type="entry name" value="5-METHYLTETRAHYDROPTEROYLTRIGLUTAMATE--HOMOCYSTEINE METHYLTRANSFERASE"/>
    <property type="match status" value="1"/>
</dbReference>
<evidence type="ECO:0000256" key="3">
    <source>
        <dbReference type="ARBA" id="ARBA00009553"/>
    </source>
</evidence>
<evidence type="ECO:0000256" key="9">
    <source>
        <dbReference type="ARBA" id="ARBA00023167"/>
    </source>
</evidence>
<feature type="binding site" evidence="10 11">
    <location>
        <position position="612"/>
    </location>
    <ligand>
        <name>L-methionine</name>
        <dbReference type="ChEBI" id="CHEBI:57844"/>
    </ligand>
</feature>
<keyword evidence="4 10" id="KW-0489">Methyltransferase</keyword>
<feature type="binding site" evidence="10">
    <location>
        <position position="118"/>
    </location>
    <ligand>
        <name>5-methyltetrahydropteroyltri-L-glutamate</name>
        <dbReference type="ChEBI" id="CHEBI:58207"/>
    </ligand>
</feature>
<protein>
    <recommendedName>
        <fullName evidence="10">5-methyltetrahydropteroyltriglutamate--homocysteine methyltransferase</fullName>
        <ecNumber evidence="10">2.1.1.14</ecNumber>
    </recommendedName>
    <alternativeName>
        <fullName evidence="10">Cobalamin-independent methionine synthase</fullName>
    </alternativeName>
    <alternativeName>
        <fullName evidence="10">Methionine synthase, vitamin-B12 independent isozyme</fullName>
    </alternativeName>
</protein>
<proteinExistence type="inferred from homology"/>
<evidence type="ECO:0000256" key="8">
    <source>
        <dbReference type="ARBA" id="ARBA00022833"/>
    </source>
</evidence>
<dbReference type="NCBIfam" id="NF003556">
    <property type="entry name" value="PRK05222.1"/>
    <property type="match status" value="1"/>
</dbReference>
<feature type="binding site" evidence="12">
    <location>
        <position position="678"/>
    </location>
    <ligand>
        <name>Zn(2+)</name>
        <dbReference type="ChEBI" id="CHEBI:29105"/>
        <label>1</label>
        <note>catalytic</note>
    </ligand>
</feature>
<feature type="binding site" evidence="10 11">
    <location>
        <position position="574"/>
    </location>
    <ligand>
        <name>5-methyltetrahydropteroyltri-L-glutamate</name>
        <dbReference type="ChEBI" id="CHEBI:58207"/>
    </ligand>
</feature>
<dbReference type="CDD" id="cd03311">
    <property type="entry name" value="CIMS_C_terminal_like"/>
    <property type="match status" value="1"/>
</dbReference>
<dbReference type="AlphaFoldDB" id="A0AAU7K484"/>
<evidence type="ECO:0000256" key="13">
    <source>
        <dbReference type="PIRSR" id="PIRSR000382-3"/>
    </source>
</evidence>
<evidence type="ECO:0000313" key="16">
    <source>
        <dbReference type="EMBL" id="XBO47226.1"/>
    </source>
</evidence>
<feature type="active site" description="Proton donor" evidence="10 13">
    <location>
        <position position="707"/>
    </location>
</feature>
<feature type="binding site" evidence="10">
    <location>
        <position position="497"/>
    </location>
    <ligand>
        <name>L-homocysteine</name>
        <dbReference type="ChEBI" id="CHEBI:58199"/>
    </ligand>
</feature>
<feature type="domain" description="Cobalamin-independent methionine synthase MetE C-terminal/archaeal" evidence="14">
    <location>
        <begin position="440"/>
        <end position="761"/>
    </location>
</feature>
<feature type="binding site" evidence="10">
    <location>
        <begin position="15"/>
        <end position="18"/>
    </location>
    <ligand>
        <name>5-methyltetrahydropteroyltri-L-glutamate</name>
        <dbReference type="ChEBI" id="CHEBI:58207"/>
    </ligand>
</feature>
<evidence type="ECO:0000256" key="2">
    <source>
        <dbReference type="ARBA" id="ARBA00004681"/>
    </source>
</evidence>
<keyword evidence="8 10" id="KW-0862">Zinc</keyword>
<feature type="binding site" evidence="10">
    <location>
        <position position="654"/>
    </location>
    <ligand>
        <name>Zn(2+)</name>
        <dbReference type="ChEBI" id="CHEBI:29105"/>
        <note>catalytic</note>
    </ligand>
</feature>
<evidence type="ECO:0000256" key="12">
    <source>
        <dbReference type="PIRSR" id="PIRSR000382-2"/>
    </source>
</evidence>
<reference evidence="16" key="1">
    <citation type="submission" date="2024-05" db="EMBL/GenBank/DDBJ databases">
        <authorList>
            <person name="Kim S."/>
            <person name="Heo J."/>
            <person name="Choi H."/>
            <person name="Choi Y."/>
            <person name="Kwon S.-W."/>
            <person name="Kim Y."/>
        </authorList>
    </citation>
    <scope>NUCLEOTIDE SEQUENCE</scope>
    <source>
        <strain evidence="16">KACC 23697</strain>
    </source>
</reference>
<feature type="binding site" evidence="10 11">
    <location>
        <begin position="444"/>
        <end position="446"/>
    </location>
    <ligand>
        <name>L-homocysteine</name>
        <dbReference type="ChEBI" id="CHEBI:58199"/>
    </ligand>
</feature>
<dbReference type="HAMAP" id="MF_00172">
    <property type="entry name" value="Meth_synth"/>
    <property type="match status" value="1"/>
</dbReference>
<feature type="binding site" evidence="12">
    <location>
        <position position="669"/>
    </location>
    <ligand>
        <name>Zn(2+)</name>
        <dbReference type="ChEBI" id="CHEBI:29105"/>
        <label>1</label>
        <note>catalytic</note>
    </ligand>
</feature>
<keyword evidence="5 10" id="KW-0028">Amino-acid biosynthesis</keyword>
<dbReference type="Pfam" id="PF08267">
    <property type="entry name" value="Meth_synt_1"/>
    <property type="match status" value="1"/>
</dbReference>
<feature type="binding site" evidence="10">
    <location>
        <position position="739"/>
    </location>
    <ligand>
        <name>Zn(2+)</name>
        <dbReference type="ChEBI" id="CHEBI:29105"/>
        <note>catalytic</note>
    </ligand>
</feature>
<dbReference type="InterPro" id="IPR013215">
    <property type="entry name" value="Cbl-indep_Met_Synth_N"/>
</dbReference>
<feature type="binding site" evidence="12">
    <location>
        <position position="739"/>
    </location>
    <ligand>
        <name>Zn(2+)</name>
        <dbReference type="ChEBI" id="CHEBI:29105"/>
        <label>1</label>
        <note>catalytic</note>
    </ligand>
</feature>
<sequence length="777" mass="88846">MLTQNLGYPRIGSQRELKKICENYWADKTGYKNVLQVGKNIRHENWKLQKEAGIDVIPSNDFSFYDHVLDHSLTFGAIPKRYNEVILKKGNEELDLYFAMARGYQKEGLDVVAMEMTKWFDTNYHYIVPEFYKDQPFKLFSTKIIDEFYEAKQLGITTKPVLIGPVSYLLLGKEKEAGFEKIDLIKNLLPVYIEILSRLDALDVEYVQFDEPFLTLDLTDKDKKAYEYAYKEIRKAFPGLKIILATYFEGLGNNLALTTSLPVNVLHIDLVRAEDQLNDVLASLKNETILSLGVVDGRNIWKNDFEKSVSIINQAVEKRGLDKVWIAPSCSLIHSPVDLDNETNEKNLSEEIKQWLAYAKQKVAELATLKKLIINENPASTLQKLEENKMAIANRKVSKIIHNPAVKERVLALKEQDAERLSPFSARKIKQQELNLPIYATTTIGSFPQTAEVRSWRAKLKNGTFTVEEYDNLIAQETEKAVKWQEEIDIDVLVHGEFERNDMVEYFGEQLDGFAFSKNGWVQSYGSRCVKPPIIFGDVSRPEPMTVKWTAYAQSLTSKYMKGMLTGPVTILQWSFVRNDQPRSETCTQIALAIRDEVCDLENAGIKIIQIDEPAIREGLPLRKADWQNYLNWAVKAFKISASGVKDDTQIHTHMCYSEFNDIIQNIADMDADVITIETSRSQMELLDAFADFKYPNEIGPGVYDIHSPRVPKREEMVQLLKKAKAVIPSDQLWVNPDCGLKTRGWDETKKALIEMVEAAKEMRKTEEVLSADLQAN</sequence>
<keyword evidence="6 10" id="KW-0808">Transferase</keyword>
<keyword evidence="7 10" id="KW-0479">Metal-binding</keyword>
<dbReference type="GO" id="GO:0032259">
    <property type="term" value="P:methylation"/>
    <property type="evidence" value="ECO:0007669"/>
    <property type="project" value="UniProtKB-KW"/>
</dbReference>
<evidence type="ECO:0000256" key="10">
    <source>
        <dbReference type="HAMAP-Rule" id="MF_00172"/>
    </source>
</evidence>
<feature type="binding site" evidence="11">
    <location>
        <position position="123"/>
    </location>
    <ligand>
        <name>5-methyltetrahydropteroyltri-L-glutamate</name>
        <dbReference type="ChEBI" id="CHEBI:58207"/>
    </ligand>
</feature>
<gene>
    <name evidence="10 16" type="primary">metE</name>
    <name evidence="16" type="ORF">ABEG20_18220</name>
</gene>
<accession>A0AAU7K484</accession>
<comment type="function">
    <text evidence="1 10">Catalyzes the transfer of a methyl group from 5-methyltetrahydrofolate to homocysteine resulting in methionine formation.</text>
</comment>
<feature type="binding site" evidence="10">
    <location>
        <position position="618"/>
    </location>
    <ligand>
        <name>5-methyltetrahydropteroyltri-L-glutamate</name>
        <dbReference type="ChEBI" id="CHEBI:58207"/>
    </ligand>
</feature>
<evidence type="ECO:0000259" key="15">
    <source>
        <dbReference type="Pfam" id="PF08267"/>
    </source>
</evidence>
<evidence type="ECO:0000256" key="11">
    <source>
        <dbReference type="PIRSR" id="PIRSR000382-1"/>
    </source>
</evidence>
<evidence type="ECO:0000256" key="5">
    <source>
        <dbReference type="ARBA" id="ARBA00022605"/>
    </source>
</evidence>
<dbReference type="InterPro" id="IPR038071">
    <property type="entry name" value="UROD/MetE-like_sf"/>
</dbReference>
<feature type="binding site" evidence="12">
    <location>
        <position position="656"/>
    </location>
    <ligand>
        <name>Zn(2+)</name>
        <dbReference type="ChEBI" id="CHEBI:29105"/>
        <label>1</label>
        <note>catalytic</note>
    </ligand>
</feature>
<dbReference type="EMBL" id="CP157485">
    <property type="protein sequence ID" value="XBO47226.1"/>
    <property type="molecule type" value="Genomic_DNA"/>
</dbReference>
<feature type="binding site" evidence="10 11">
    <location>
        <position position="612"/>
    </location>
    <ligand>
        <name>L-homocysteine</name>
        <dbReference type="ChEBI" id="CHEBI:58199"/>
    </ligand>
</feature>
<dbReference type="GO" id="GO:0003871">
    <property type="term" value="F:5-methyltetrahydropteroyltriglutamate-homocysteine S-methyltransferase activity"/>
    <property type="evidence" value="ECO:0007669"/>
    <property type="project" value="UniProtKB-UniRule"/>
</dbReference>
<name>A0AAU7K484_9SPHI</name>
<comment type="pathway">
    <text evidence="2 10">Amino-acid biosynthesis; L-methionine biosynthesis via de novo pathway; L-methionine from L-homocysteine (MetE route): step 1/1.</text>
</comment>
<evidence type="ECO:0000256" key="6">
    <source>
        <dbReference type="ARBA" id="ARBA00022679"/>
    </source>
</evidence>
<dbReference type="Pfam" id="PF01717">
    <property type="entry name" value="Meth_synt_2"/>
    <property type="match status" value="1"/>
</dbReference>
<feature type="binding site" evidence="10">
    <location>
        <position position="656"/>
    </location>
    <ligand>
        <name>Zn(2+)</name>
        <dbReference type="ChEBI" id="CHEBI:29105"/>
        <note>catalytic</note>
    </ligand>
</feature>
<feature type="binding site" evidence="10 11">
    <location>
        <position position="497"/>
    </location>
    <ligand>
        <name>L-methionine</name>
        <dbReference type="ChEBI" id="CHEBI:57844"/>
    </ligand>
</feature>
<dbReference type="FunFam" id="3.20.20.210:FF:000002">
    <property type="entry name" value="5-methyltetrahydropteroyltriglutamate--homocysteine methyltransferase"/>
    <property type="match status" value="1"/>
</dbReference>
<feature type="domain" description="Cobalamin-independent methionine synthase MetE N-terminal" evidence="15">
    <location>
        <begin position="3"/>
        <end position="317"/>
    </location>
</feature>
<dbReference type="RefSeq" id="WP_406824680.1">
    <property type="nucleotide sequence ID" value="NZ_CP157485.1"/>
</dbReference>
<dbReference type="CDD" id="cd03312">
    <property type="entry name" value="CIMS_N_terminal_like"/>
    <property type="match status" value="1"/>
</dbReference>
<dbReference type="PIRSF" id="PIRSF000382">
    <property type="entry name" value="MeTrfase_B12_ind"/>
    <property type="match status" value="1"/>
</dbReference>
<dbReference type="NCBIfam" id="TIGR01371">
    <property type="entry name" value="met_syn_B12ind"/>
    <property type="match status" value="1"/>
</dbReference>
<dbReference type="InterPro" id="IPR002629">
    <property type="entry name" value="Met_Synth_C/arc"/>
</dbReference>
<comment type="cofactor">
    <cofactor evidence="10">
        <name>Zn(2+)</name>
        <dbReference type="ChEBI" id="CHEBI:29105"/>
    </cofactor>
    <text evidence="10">Binds 1 zinc ion per subunit.</text>
</comment>
<evidence type="ECO:0000259" key="14">
    <source>
        <dbReference type="Pfam" id="PF01717"/>
    </source>
</evidence>
<dbReference type="GO" id="GO:0071265">
    <property type="term" value="P:L-methionine biosynthetic process"/>
    <property type="evidence" value="ECO:0007669"/>
    <property type="project" value="UniProtKB-ARBA"/>
</dbReference>
<dbReference type="GO" id="GO:0008270">
    <property type="term" value="F:zinc ion binding"/>
    <property type="evidence" value="ECO:0007669"/>
    <property type="project" value="InterPro"/>
</dbReference>
<comment type="similarity">
    <text evidence="3 10">Belongs to the vitamin-B12 independent methionine synthase family.</text>
</comment>
<keyword evidence="10" id="KW-0677">Repeat</keyword>
<feature type="binding site" evidence="10 11">
    <location>
        <begin position="528"/>
        <end position="529"/>
    </location>
    <ligand>
        <name>5-methyltetrahydropteroyltri-L-glutamate</name>
        <dbReference type="ChEBI" id="CHEBI:58207"/>
    </ligand>
</feature>
<comment type="catalytic activity">
    <reaction evidence="10">
        <text>5-methyltetrahydropteroyltri-L-glutamate + L-homocysteine = tetrahydropteroyltri-L-glutamate + L-methionine</text>
        <dbReference type="Rhea" id="RHEA:21196"/>
        <dbReference type="ChEBI" id="CHEBI:57844"/>
        <dbReference type="ChEBI" id="CHEBI:58140"/>
        <dbReference type="ChEBI" id="CHEBI:58199"/>
        <dbReference type="ChEBI" id="CHEBI:58207"/>
        <dbReference type="EC" id="2.1.1.14"/>
    </reaction>
</comment>
<feature type="binding site" evidence="11">
    <location>
        <position position="18"/>
    </location>
    <ligand>
        <name>5-methyltetrahydropteroyltri-L-glutamate</name>
        <dbReference type="ChEBI" id="CHEBI:58207"/>
    </ligand>
</feature>
<dbReference type="Gene3D" id="3.20.20.210">
    <property type="match status" value="2"/>
</dbReference>
<feature type="binding site" evidence="10 11">
    <location>
        <begin position="444"/>
        <end position="446"/>
    </location>
    <ligand>
        <name>L-methionine</name>
        <dbReference type="ChEBI" id="CHEBI:57844"/>
    </ligand>
</feature>